<name>A0AAD3XMD6_NEPGR</name>
<dbReference type="Proteomes" id="UP001279734">
    <property type="component" value="Unassembled WGS sequence"/>
</dbReference>
<dbReference type="AlphaFoldDB" id="A0AAD3XMD6"/>
<accession>A0AAD3XMD6</accession>
<dbReference type="EMBL" id="BSYO01000009">
    <property type="protein sequence ID" value="GMH10062.1"/>
    <property type="molecule type" value="Genomic_DNA"/>
</dbReference>
<evidence type="ECO:0000313" key="1">
    <source>
        <dbReference type="EMBL" id="GMH10062.1"/>
    </source>
</evidence>
<gene>
    <name evidence="1" type="ORF">Nepgr_011903</name>
</gene>
<evidence type="ECO:0000313" key="2">
    <source>
        <dbReference type="Proteomes" id="UP001279734"/>
    </source>
</evidence>
<protein>
    <submittedName>
        <fullName evidence="1">Uncharacterized protein</fullName>
    </submittedName>
</protein>
<comment type="caution">
    <text evidence="1">The sequence shown here is derived from an EMBL/GenBank/DDBJ whole genome shotgun (WGS) entry which is preliminary data.</text>
</comment>
<reference evidence="1" key="1">
    <citation type="submission" date="2023-05" db="EMBL/GenBank/DDBJ databases">
        <title>Nepenthes gracilis genome sequencing.</title>
        <authorList>
            <person name="Fukushima K."/>
        </authorList>
    </citation>
    <scope>NUCLEOTIDE SEQUENCE</scope>
    <source>
        <strain evidence="1">SING2019-196</strain>
    </source>
</reference>
<sequence length="72" mass="8274">MRGYKIIGFREELLNAPQFNGKPNLAVEDGFHEESLNFWRTLGVLYDVWTIGITTVACCPSHLYSISRRNLD</sequence>
<keyword evidence="2" id="KW-1185">Reference proteome</keyword>
<organism evidence="1 2">
    <name type="scientific">Nepenthes gracilis</name>
    <name type="common">Slender pitcher plant</name>
    <dbReference type="NCBI Taxonomy" id="150966"/>
    <lineage>
        <taxon>Eukaryota</taxon>
        <taxon>Viridiplantae</taxon>
        <taxon>Streptophyta</taxon>
        <taxon>Embryophyta</taxon>
        <taxon>Tracheophyta</taxon>
        <taxon>Spermatophyta</taxon>
        <taxon>Magnoliopsida</taxon>
        <taxon>eudicotyledons</taxon>
        <taxon>Gunneridae</taxon>
        <taxon>Pentapetalae</taxon>
        <taxon>Caryophyllales</taxon>
        <taxon>Nepenthaceae</taxon>
        <taxon>Nepenthes</taxon>
    </lineage>
</organism>
<proteinExistence type="predicted"/>